<reference evidence="2" key="1">
    <citation type="submission" date="2016-10" db="EMBL/GenBank/DDBJ databases">
        <authorList>
            <person name="Varghese N."/>
            <person name="Submissions S."/>
        </authorList>
    </citation>
    <scope>NUCLEOTIDE SEQUENCE [LARGE SCALE GENOMIC DNA]</scope>
    <source>
        <strain evidence="2">DSM 25329</strain>
    </source>
</reference>
<evidence type="ECO:0000313" key="2">
    <source>
        <dbReference type="Proteomes" id="UP000198748"/>
    </source>
</evidence>
<dbReference type="EMBL" id="FNAN01000010">
    <property type="protein sequence ID" value="SDF37608.1"/>
    <property type="molecule type" value="Genomic_DNA"/>
</dbReference>
<sequence>MTDQLAKLSSKTLKEKTGRDWAEWVEWLDNVRSDIRSQKDLIALLADHVTSPWYRQKIALGYREAMGQRQTGELSSGYKLPRAADRDAMKRYWQEKLSLLAEIIKGK</sequence>
<evidence type="ECO:0000313" key="1">
    <source>
        <dbReference type="EMBL" id="SDF37608.1"/>
    </source>
</evidence>
<name>A0A1G7KK21_9BACT</name>
<proteinExistence type="predicted"/>
<keyword evidence="2" id="KW-1185">Reference proteome</keyword>
<gene>
    <name evidence="1" type="ORF">SAMN04487996_110144</name>
</gene>
<dbReference type="Proteomes" id="UP000198748">
    <property type="component" value="Unassembled WGS sequence"/>
</dbReference>
<organism evidence="1 2">
    <name type="scientific">Dyadobacter soli</name>
    <dbReference type="NCBI Taxonomy" id="659014"/>
    <lineage>
        <taxon>Bacteria</taxon>
        <taxon>Pseudomonadati</taxon>
        <taxon>Bacteroidota</taxon>
        <taxon>Cytophagia</taxon>
        <taxon>Cytophagales</taxon>
        <taxon>Spirosomataceae</taxon>
        <taxon>Dyadobacter</taxon>
    </lineage>
</organism>
<dbReference type="AlphaFoldDB" id="A0A1G7KK21"/>
<accession>A0A1G7KK21</accession>
<protein>
    <submittedName>
        <fullName evidence="1">Uncharacterized protein</fullName>
    </submittedName>
</protein>